<dbReference type="Proteomes" id="UP000790580">
    <property type="component" value="Unassembled WGS sequence"/>
</dbReference>
<accession>A0ABS6JTZ3</accession>
<evidence type="ECO:0000313" key="2">
    <source>
        <dbReference type="Proteomes" id="UP000790580"/>
    </source>
</evidence>
<organism evidence="1 2">
    <name type="scientific">Evansella alkalicola</name>
    <dbReference type="NCBI Taxonomy" id="745819"/>
    <lineage>
        <taxon>Bacteria</taxon>
        <taxon>Bacillati</taxon>
        <taxon>Bacillota</taxon>
        <taxon>Bacilli</taxon>
        <taxon>Bacillales</taxon>
        <taxon>Bacillaceae</taxon>
        <taxon>Evansella</taxon>
    </lineage>
</organism>
<comment type="caution">
    <text evidence="1">The sequence shown here is derived from an EMBL/GenBank/DDBJ whole genome shotgun (WGS) entry which is preliminary data.</text>
</comment>
<dbReference type="InterPro" id="IPR008978">
    <property type="entry name" value="HSP20-like_chaperone"/>
</dbReference>
<evidence type="ECO:0000313" key="1">
    <source>
        <dbReference type="EMBL" id="MBU9721885.1"/>
    </source>
</evidence>
<sequence>MVNRADNLGLFGFPLFGGPQRPVQTLNVNVQDTEKALVIEGIVEGFEKEHIKIEYVRNGLLLTAEKTIEKEVANAEDEENQLQTPPQVARVQRFVPVFFPFTDEDVSASFENNTLKVVINKNDAHRKYISID</sequence>
<proteinExistence type="predicted"/>
<name>A0ABS6JTZ3_9BACI</name>
<keyword evidence="2" id="KW-1185">Reference proteome</keyword>
<dbReference type="Gene3D" id="2.60.40.790">
    <property type="match status" value="1"/>
</dbReference>
<gene>
    <name evidence="1" type="ORF">KS407_10610</name>
</gene>
<protein>
    <submittedName>
        <fullName evidence="1">Hsp20/alpha crystallin family protein</fullName>
    </submittedName>
</protein>
<dbReference type="EMBL" id="JAHQCR010000045">
    <property type="protein sequence ID" value="MBU9721885.1"/>
    <property type="molecule type" value="Genomic_DNA"/>
</dbReference>
<dbReference type="CDD" id="cd06464">
    <property type="entry name" value="ACD_sHsps-like"/>
    <property type="match status" value="1"/>
</dbReference>
<dbReference type="SUPFAM" id="SSF49764">
    <property type="entry name" value="HSP20-like chaperones"/>
    <property type="match status" value="1"/>
</dbReference>
<reference evidence="1 2" key="1">
    <citation type="submission" date="2021-06" db="EMBL/GenBank/DDBJ databases">
        <title>Bacillus sp. RD4P76, an endophyte from a halophyte.</title>
        <authorList>
            <person name="Sun J.-Q."/>
        </authorList>
    </citation>
    <scope>NUCLEOTIDE SEQUENCE [LARGE SCALE GENOMIC DNA]</scope>
    <source>
        <strain evidence="1 2">JCM 17098</strain>
    </source>
</reference>
<dbReference type="RefSeq" id="WP_088076056.1">
    <property type="nucleotide sequence ID" value="NZ_JAHQCR010000045.1"/>
</dbReference>